<dbReference type="Gene3D" id="2.40.30.170">
    <property type="match status" value="1"/>
</dbReference>
<feature type="compositionally biased region" description="Low complexity" evidence="3">
    <location>
        <begin position="323"/>
        <end position="348"/>
    </location>
</feature>
<dbReference type="NCBIfam" id="TIGR01730">
    <property type="entry name" value="RND_mfp"/>
    <property type="match status" value="1"/>
</dbReference>
<dbReference type="Pfam" id="PF25973">
    <property type="entry name" value="BSH_CzcB"/>
    <property type="match status" value="1"/>
</dbReference>
<dbReference type="Gene3D" id="2.40.420.20">
    <property type="match status" value="1"/>
</dbReference>
<dbReference type="RefSeq" id="WP_183568295.1">
    <property type="nucleotide sequence ID" value="NZ_CBCSLB010000017.1"/>
</dbReference>
<comment type="caution">
    <text evidence="5">The sequence shown here is derived from an EMBL/GenBank/DDBJ whole genome shotgun (WGS) entry which is preliminary data.</text>
</comment>
<dbReference type="GO" id="GO:0015562">
    <property type="term" value="F:efflux transmembrane transporter activity"/>
    <property type="evidence" value="ECO:0007669"/>
    <property type="project" value="TreeGrafter"/>
</dbReference>
<reference evidence="5 6" key="1">
    <citation type="submission" date="2020-08" db="EMBL/GenBank/DDBJ databases">
        <title>Genomic Encyclopedia of Type Strains, Phase III (KMG-III): the genomes of soil and plant-associated and newly described type strains.</title>
        <authorList>
            <person name="Whitman W."/>
        </authorList>
    </citation>
    <scope>NUCLEOTIDE SEQUENCE [LARGE SCALE GENOMIC DNA]</scope>
    <source>
        <strain evidence="5 6">CECT 8234</strain>
    </source>
</reference>
<evidence type="ECO:0000256" key="2">
    <source>
        <dbReference type="SAM" id="Coils"/>
    </source>
</evidence>
<organism evidence="5 6">
    <name type="scientific">Paenibacillus endophyticus</name>
    <dbReference type="NCBI Taxonomy" id="1294268"/>
    <lineage>
        <taxon>Bacteria</taxon>
        <taxon>Bacillati</taxon>
        <taxon>Bacillota</taxon>
        <taxon>Bacilli</taxon>
        <taxon>Bacillales</taxon>
        <taxon>Paenibacillaceae</taxon>
        <taxon>Paenibacillus</taxon>
    </lineage>
</organism>
<dbReference type="Proteomes" id="UP000518605">
    <property type="component" value="Unassembled WGS sequence"/>
</dbReference>
<protein>
    <submittedName>
        <fullName evidence="5">HlyD family secretion protein</fullName>
    </submittedName>
</protein>
<dbReference type="InterPro" id="IPR006143">
    <property type="entry name" value="RND_pump_MFP"/>
</dbReference>
<dbReference type="GO" id="GO:1990281">
    <property type="term" value="C:efflux pump complex"/>
    <property type="evidence" value="ECO:0007669"/>
    <property type="project" value="TreeGrafter"/>
</dbReference>
<sequence length="499" mass="49948">MKKWTIGISIVLILAAAGAGAYYFYFAQEKATASVTPTSQTVAATKGSILKQISGTGSVAANSRETVTAGKSGTIATVSVKVGDKIKAGQALVTFEAAEDNEDKISSIEKSITKLKESIEGYQESYKEATGTENEEATKQSLQKNMEAANTEIEDYEDELQEIYEEQAKEEKVVSASIDGEVTEMTIEVGDEVNANTTVATIVDYTKLEFVTSVDELDISLVEVGQAVDLSLSAITDHTVAATVSKIAMEGTSSNGSSAFDVSILLKDIEGVKAGMSGEAAITIAAKENVVLVPVNAVVEMGTKSFVRVPSENGEASATTGVQQGTAPSGQAGSAPGGRTQAGQETGDAAGGQQGTAPSGQAGGAAGGRQGTAPTRQSGGAAGGQQGTASSGQAGGAAGGRTGGGRMIGGLEGQLVEVTTGLSDESFVEIVKGLEEGDNVLVPIAQGTAGMGSDAEETMQQGGFPGGGMAFPSGGGMGMGGGGMSGGGGIRSTTGGGTR</sequence>
<comment type="similarity">
    <text evidence="1">Belongs to the membrane fusion protein (MFP) (TC 8.A.1) family.</text>
</comment>
<dbReference type="EMBL" id="JACHXW010000017">
    <property type="protein sequence ID" value="MBB3154593.1"/>
    <property type="molecule type" value="Genomic_DNA"/>
</dbReference>
<evidence type="ECO:0000256" key="1">
    <source>
        <dbReference type="ARBA" id="ARBA00009477"/>
    </source>
</evidence>
<dbReference type="AlphaFoldDB" id="A0A7W5CBD5"/>
<feature type="compositionally biased region" description="Gly residues" evidence="3">
    <location>
        <begin position="393"/>
        <end position="405"/>
    </location>
</feature>
<feature type="domain" description="CzcB-like barrel-sandwich hybrid" evidence="4">
    <location>
        <begin position="66"/>
        <end position="204"/>
    </location>
</feature>
<evidence type="ECO:0000313" key="6">
    <source>
        <dbReference type="Proteomes" id="UP000518605"/>
    </source>
</evidence>
<dbReference type="SUPFAM" id="SSF111369">
    <property type="entry name" value="HlyD-like secretion proteins"/>
    <property type="match status" value="1"/>
</dbReference>
<evidence type="ECO:0000259" key="4">
    <source>
        <dbReference type="Pfam" id="PF25973"/>
    </source>
</evidence>
<dbReference type="InterPro" id="IPR058647">
    <property type="entry name" value="BSH_CzcB-like"/>
</dbReference>
<keyword evidence="2" id="KW-0175">Coiled coil</keyword>
<feature type="region of interest" description="Disordered" evidence="3">
    <location>
        <begin position="310"/>
        <end position="405"/>
    </location>
</feature>
<gene>
    <name evidence="5" type="ORF">FHS16_004675</name>
</gene>
<evidence type="ECO:0000256" key="3">
    <source>
        <dbReference type="SAM" id="MobiDB-lite"/>
    </source>
</evidence>
<dbReference type="PANTHER" id="PTHR30469:SF33">
    <property type="entry name" value="SLR1207 PROTEIN"/>
    <property type="match status" value="1"/>
</dbReference>
<dbReference type="PANTHER" id="PTHR30469">
    <property type="entry name" value="MULTIDRUG RESISTANCE PROTEIN MDTA"/>
    <property type="match status" value="1"/>
</dbReference>
<dbReference type="Gene3D" id="2.40.50.100">
    <property type="match status" value="1"/>
</dbReference>
<name>A0A7W5CBD5_9BACL</name>
<evidence type="ECO:0000313" key="5">
    <source>
        <dbReference type="EMBL" id="MBB3154593.1"/>
    </source>
</evidence>
<feature type="region of interest" description="Disordered" evidence="3">
    <location>
        <begin position="474"/>
        <end position="499"/>
    </location>
</feature>
<accession>A0A7W5CBD5</accession>
<feature type="compositionally biased region" description="Gly residues" evidence="3">
    <location>
        <begin position="361"/>
        <end position="370"/>
    </location>
</feature>
<feature type="coiled-coil region" evidence="2">
    <location>
        <begin position="98"/>
        <end position="173"/>
    </location>
</feature>
<keyword evidence="6" id="KW-1185">Reference proteome</keyword>
<proteinExistence type="inferred from homology"/>